<accession>A0ABS1N8G3</accession>
<dbReference type="EMBL" id="JAERRF010000003">
    <property type="protein sequence ID" value="MBL1096364.1"/>
    <property type="molecule type" value="Genomic_DNA"/>
</dbReference>
<proteinExistence type="predicted"/>
<reference evidence="3 4" key="1">
    <citation type="submission" date="2021-01" db="EMBL/GenBank/DDBJ databases">
        <title>WGS of actinomycetes isolated from Thailand.</title>
        <authorList>
            <person name="Thawai C."/>
        </authorList>
    </citation>
    <scope>NUCLEOTIDE SEQUENCE [LARGE SCALE GENOMIC DNA]</scope>
    <source>
        <strain evidence="3 4">CA1R205</strain>
    </source>
</reference>
<evidence type="ECO:0000256" key="2">
    <source>
        <dbReference type="SAM" id="SignalP"/>
    </source>
</evidence>
<name>A0ABS1N8G3_9ACTN</name>
<dbReference type="Proteomes" id="UP000634229">
    <property type="component" value="Unassembled WGS sequence"/>
</dbReference>
<comment type="caution">
    <text evidence="3">The sequence shown here is derived from an EMBL/GenBank/DDBJ whole genome shotgun (WGS) entry which is preliminary data.</text>
</comment>
<feature type="compositionally biased region" description="Basic and acidic residues" evidence="1">
    <location>
        <begin position="32"/>
        <end position="45"/>
    </location>
</feature>
<feature type="region of interest" description="Disordered" evidence="1">
    <location>
        <begin position="31"/>
        <end position="50"/>
    </location>
</feature>
<protein>
    <submittedName>
        <fullName evidence="3">Uncharacterized protein</fullName>
    </submittedName>
</protein>
<evidence type="ECO:0000313" key="4">
    <source>
        <dbReference type="Proteomes" id="UP000634229"/>
    </source>
</evidence>
<gene>
    <name evidence="3" type="ORF">JK363_06745</name>
</gene>
<sequence>MPIQASTLVRGCSVLVTAAATVAMLAAPAETTEAKAHDGRPRDGQAAETRQIASSVLDADENVKFTLTAIRSTVDPLRATVRLKAFARQHGRFMLSDEVRVGAVDSFFWFPVTGRGAICEFSTASTNPAPVTASLLITPAIGCSLPQHFELRDGKFKADGHSARAPHGGVSTGGGGMAQRTATQGTPTGVQGVAPRTARRSLSY</sequence>
<keyword evidence="2" id="KW-0732">Signal</keyword>
<feature type="region of interest" description="Disordered" evidence="1">
    <location>
        <begin position="158"/>
        <end position="204"/>
    </location>
</feature>
<evidence type="ECO:0000313" key="3">
    <source>
        <dbReference type="EMBL" id="MBL1096364.1"/>
    </source>
</evidence>
<feature type="compositionally biased region" description="Polar residues" evidence="1">
    <location>
        <begin position="180"/>
        <end position="189"/>
    </location>
</feature>
<organism evidence="3 4">
    <name type="scientific">Streptomyces coffeae</name>
    <dbReference type="NCBI Taxonomy" id="621382"/>
    <lineage>
        <taxon>Bacteria</taxon>
        <taxon>Bacillati</taxon>
        <taxon>Actinomycetota</taxon>
        <taxon>Actinomycetes</taxon>
        <taxon>Kitasatosporales</taxon>
        <taxon>Streptomycetaceae</taxon>
        <taxon>Streptomyces</taxon>
    </lineage>
</organism>
<keyword evidence="4" id="KW-1185">Reference proteome</keyword>
<feature type="chain" id="PRO_5047486214" evidence="2">
    <location>
        <begin position="30"/>
        <end position="204"/>
    </location>
</feature>
<evidence type="ECO:0000256" key="1">
    <source>
        <dbReference type="SAM" id="MobiDB-lite"/>
    </source>
</evidence>
<dbReference type="RefSeq" id="WP_201872436.1">
    <property type="nucleotide sequence ID" value="NZ_JAERRF010000003.1"/>
</dbReference>
<feature type="signal peptide" evidence="2">
    <location>
        <begin position="1"/>
        <end position="29"/>
    </location>
</feature>